<protein>
    <recommendedName>
        <fullName evidence="4">Secreted protein</fullName>
    </recommendedName>
</protein>
<comment type="caution">
    <text evidence="2">The sequence shown here is derived from an EMBL/GenBank/DDBJ whole genome shotgun (WGS) entry which is preliminary data.</text>
</comment>
<sequence>MMLIKHTWLLILHVRVSIKAGLFDSVLLQSTQVCVNQIPRWKDISIDFREAAVFAHQPGRVIRPITLNLKATIMQRKQLFTSGKHLSGHFFHIHQNTSG</sequence>
<feature type="signal peptide" evidence="1">
    <location>
        <begin position="1"/>
        <end position="20"/>
    </location>
</feature>
<feature type="chain" id="PRO_5047222032" description="Secreted protein" evidence="1">
    <location>
        <begin position="21"/>
        <end position="99"/>
    </location>
</feature>
<evidence type="ECO:0000313" key="2">
    <source>
        <dbReference type="EMBL" id="MEQ2278676.1"/>
    </source>
</evidence>
<evidence type="ECO:0000313" key="3">
    <source>
        <dbReference type="Proteomes" id="UP001469553"/>
    </source>
</evidence>
<accession>A0ABV0XB91</accession>
<name>A0ABV0XB91_9TELE</name>
<reference evidence="2 3" key="1">
    <citation type="submission" date="2021-06" db="EMBL/GenBank/DDBJ databases">
        <authorList>
            <person name="Palmer J.M."/>
        </authorList>
    </citation>
    <scope>NUCLEOTIDE SEQUENCE [LARGE SCALE GENOMIC DNA]</scope>
    <source>
        <strain evidence="2 3">AS_MEX2019</strain>
        <tissue evidence="2">Muscle</tissue>
    </source>
</reference>
<evidence type="ECO:0000256" key="1">
    <source>
        <dbReference type="SAM" id="SignalP"/>
    </source>
</evidence>
<gene>
    <name evidence="2" type="ORF">AMECASPLE_001458</name>
</gene>
<dbReference type="Proteomes" id="UP001469553">
    <property type="component" value="Unassembled WGS sequence"/>
</dbReference>
<evidence type="ECO:0008006" key="4">
    <source>
        <dbReference type="Google" id="ProtNLM"/>
    </source>
</evidence>
<organism evidence="2 3">
    <name type="scientific">Ameca splendens</name>
    <dbReference type="NCBI Taxonomy" id="208324"/>
    <lineage>
        <taxon>Eukaryota</taxon>
        <taxon>Metazoa</taxon>
        <taxon>Chordata</taxon>
        <taxon>Craniata</taxon>
        <taxon>Vertebrata</taxon>
        <taxon>Euteleostomi</taxon>
        <taxon>Actinopterygii</taxon>
        <taxon>Neopterygii</taxon>
        <taxon>Teleostei</taxon>
        <taxon>Neoteleostei</taxon>
        <taxon>Acanthomorphata</taxon>
        <taxon>Ovalentaria</taxon>
        <taxon>Atherinomorphae</taxon>
        <taxon>Cyprinodontiformes</taxon>
        <taxon>Goodeidae</taxon>
        <taxon>Ameca</taxon>
    </lineage>
</organism>
<keyword evidence="3" id="KW-1185">Reference proteome</keyword>
<dbReference type="EMBL" id="JAHRIP010000048">
    <property type="protein sequence ID" value="MEQ2278676.1"/>
    <property type="molecule type" value="Genomic_DNA"/>
</dbReference>
<proteinExistence type="predicted"/>
<keyword evidence="1" id="KW-0732">Signal</keyword>